<accession>A0ABT0J5W6</accession>
<keyword evidence="4 7" id="KW-0119">Carbohydrate metabolism</keyword>
<protein>
    <recommendedName>
        <fullName evidence="7">Beta-xylanase</fullName>
        <ecNumber evidence="7">3.2.1.8</ecNumber>
    </recommendedName>
</protein>
<dbReference type="EC" id="3.2.1.8" evidence="7"/>
<comment type="caution">
    <text evidence="11">The sequence shown here is derived from an EMBL/GenBank/DDBJ whole genome shotgun (WGS) entry which is preliminary data.</text>
</comment>
<keyword evidence="12" id="KW-1185">Reference proteome</keyword>
<dbReference type="CDD" id="cd10917">
    <property type="entry name" value="CE4_NodB_like_6s_7s"/>
    <property type="match status" value="1"/>
</dbReference>
<evidence type="ECO:0000256" key="4">
    <source>
        <dbReference type="ARBA" id="ARBA00023277"/>
    </source>
</evidence>
<evidence type="ECO:0000256" key="7">
    <source>
        <dbReference type="RuleBase" id="RU361174"/>
    </source>
</evidence>
<dbReference type="InterPro" id="IPR002509">
    <property type="entry name" value="NODB_dom"/>
</dbReference>
<proteinExistence type="inferred from homology"/>
<feature type="signal peptide" evidence="8">
    <location>
        <begin position="1"/>
        <end position="21"/>
    </location>
</feature>
<dbReference type="InterPro" id="IPR044846">
    <property type="entry name" value="GH10"/>
</dbReference>
<comment type="similarity">
    <text evidence="1 7">Belongs to the glycosyl hydrolase 10 (cellulase F) family.</text>
</comment>
<dbReference type="CDD" id="cd00005">
    <property type="entry name" value="CBM9_like_1"/>
    <property type="match status" value="1"/>
</dbReference>
<dbReference type="PROSITE" id="PS51677">
    <property type="entry name" value="NODB"/>
    <property type="match status" value="1"/>
</dbReference>
<dbReference type="InterPro" id="IPR001000">
    <property type="entry name" value="GH10_dom"/>
</dbReference>
<keyword evidence="8" id="KW-0732">Signal</keyword>
<evidence type="ECO:0000313" key="12">
    <source>
        <dbReference type="Proteomes" id="UP001651050"/>
    </source>
</evidence>
<dbReference type="InterPro" id="IPR017853">
    <property type="entry name" value="GH"/>
</dbReference>
<gene>
    <name evidence="11" type="ORF">M1843_13965</name>
</gene>
<dbReference type="InterPro" id="IPR010502">
    <property type="entry name" value="Carb-bd_dom_fam9"/>
</dbReference>
<evidence type="ECO:0000259" key="9">
    <source>
        <dbReference type="PROSITE" id="PS51677"/>
    </source>
</evidence>
<dbReference type="PRINTS" id="PR00134">
    <property type="entry name" value="GLHYDRLASE10"/>
</dbReference>
<dbReference type="PANTHER" id="PTHR31490">
    <property type="entry name" value="GLYCOSYL HYDROLASE"/>
    <property type="match status" value="1"/>
</dbReference>
<evidence type="ECO:0000256" key="2">
    <source>
        <dbReference type="ARBA" id="ARBA00022737"/>
    </source>
</evidence>
<dbReference type="InterPro" id="IPR008979">
    <property type="entry name" value="Galactose-bd-like_sf"/>
</dbReference>
<dbReference type="PROSITE" id="PS51760">
    <property type="entry name" value="GH10_2"/>
    <property type="match status" value="1"/>
</dbReference>
<sequence>MRQRVRRAVAGLAAAALTVSGAVVTGAVGASIAAADDSVVLENDFDSAWTPWGPRGPVTLAVSDDARTGTGALSVTGRTAEWNGPATAVDGLFAPGGTYDVEAWVKLPAGAAGAAAVHFTVQETSADGDAYTWVGGAVDATADGWVQVGGAYTMPSDLTAAQLYVEAAPVDGAHPSFLVDDLVITGTPPTGPGDVVPGGAVNPVPEPVVAALPGSSADVPVAALTFDDGPNPGTTPALLDFLAEHQVRAVFCVIGQNVEAPGGAELLRRIVDEGHVLCNHSTSYADMGSWTADEVRADLVANLGIIRDALGEPDAKVPFWRAPNGSWGATPAVAVSLGMQPLAVTNTIADWETQDVATLTDNLRAAMTDGELVLAHDGGGDRSGTLQAVRTVVAERLAEGWELTLPAGAPPFAGTVLSTDFEGGLDGWGPRGGNDTDPAVDVTTDDAHGGTQAALVSGRDATGDGIGRDVTGLLVPGISYDLSAWVRFAPGQAADGVWLSVAGTADGATSYATLAQFSGVTADGWSEVTATFQVPAAETSYLYLETDYNGTNTSDLLVDDVTIAVPEPPTVQDLTPLRDTTGFPVGVAVDSREITGSASELLLRHFDQITGENHMKPEAWYDAEGTFRPHPEAVALMDYAAEHDLRMYGHVLVWHSQTPDWFFQAEDGTPLTTSEADRQVLRERLRTHVDSVARWLSDEYGAFGAGNPLTAFDVVNEVVNDGATSEPDDGLRRSEWYRILGEDFIDLAFEYADEAFNHTYAEPGTDRPVALFINDYNTEQSGKQDRYRALVERLLARGVPVDGVGHQFHVSLSMPVSQLEVALDRFADLPVTQAVTELDVTTGTPVSEARLVEQGYWYRDAFRLFRERADDLYSVTVWGLTDGRSWRADSGAPLLFDDGYQAKPAYHGAADGALPAQLRSANVFAGDVPLDGDAATSPVWDRLPRHAITAAGQQVADFQVRWAPDHLTAHVAVADAAVDATDAVTFERDGGSVVVGRDGSVTGGDTAVVTETDGGYVVVAHLPLDGAAQGDTTDLDLQVTDGESTSGWNTPGSLGTLTLLEELSYLEVAEAPTVPEVDGAVDAAWSAAGHVTTDRQIEGEGGATATVRTLWSGDTLYVLAEVTDAQVDVSGSDPWVQDSVEIFLDAGNAKNGAYREVDTQMRISAENVTSFGTGDEAAQAARLTSATALVDGGYVVEAAIDLAGAGGADTFHGLDFQVNDGTDGARTAVRDWADPTGTGYQSTARWGVGRLVAAEAPEPDGLVNVEAPAVVPDDRRGTAPGAVLVADPGEWAAPDGVRVRYTYRWLRDGEPVRRSLGSLTDLARLVELTGQVLRGEAEPWVLGSVAGSTYRVRGADVGHELSVEVTAHARGLEDVAAVSEGVTAGR</sequence>
<dbReference type="Gene3D" id="2.60.120.260">
    <property type="entry name" value="Galactose-binding domain-like"/>
    <property type="match status" value="2"/>
</dbReference>
<keyword evidence="2" id="KW-0677">Repeat</keyword>
<dbReference type="SMART" id="SM00633">
    <property type="entry name" value="Glyco_10"/>
    <property type="match status" value="1"/>
</dbReference>
<reference evidence="11 12" key="1">
    <citation type="submission" date="2022-02" db="EMBL/GenBank/DDBJ databases">
        <title>The car tank lid bacteriome: a reservoir of bacteria with potential in bioremediation of fuel.</title>
        <authorList>
            <person name="Vidal-Verdu A."/>
            <person name="Gomez-Martinez D."/>
            <person name="Latorre-Perez A."/>
            <person name="Pereto J."/>
            <person name="Porcar M."/>
        </authorList>
    </citation>
    <scope>NUCLEOTIDE SEQUENCE [LARGE SCALE GENOMIC DNA]</scope>
    <source>
        <strain evidence="11 12">4D.3</strain>
    </source>
</reference>
<feature type="chain" id="PRO_5045130473" description="Beta-xylanase" evidence="8">
    <location>
        <begin position="22"/>
        <end position="1386"/>
    </location>
</feature>
<evidence type="ECO:0000256" key="5">
    <source>
        <dbReference type="ARBA" id="ARBA00023295"/>
    </source>
</evidence>
<keyword evidence="5 7" id="KW-0326">Glycosidase</keyword>
<dbReference type="InterPro" id="IPR003305">
    <property type="entry name" value="CenC_carb-bd"/>
</dbReference>
<dbReference type="PANTHER" id="PTHR31490:SF90">
    <property type="entry name" value="ENDO-1,4-BETA-XYLANASE A"/>
    <property type="match status" value="1"/>
</dbReference>
<dbReference type="Gene3D" id="2.60.40.1190">
    <property type="match status" value="1"/>
</dbReference>
<dbReference type="Pfam" id="PF01522">
    <property type="entry name" value="Polysacc_deac_1"/>
    <property type="match status" value="1"/>
</dbReference>
<dbReference type="RefSeq" id="WP_416344714.1">
    <property type="nucleotide sequence ID" value="NZ_JALQCY010000004.1"/>
</dbReference>
<feature type="domain" description="GH10" evidence="10">
    <location>
        <begin position="571"/>
        <end position="912"/>
    </location>
</feature>
<dbReference type="Pfam" id="PF06452">
    <property type="entry name" value="CBM9_1"/>
    <property type="match status" value="1"/>
</dbReference>
<comment type="catalytic activity">
    <reaction evidence="7">
        <text>Endohydrolysis of (1-&gt;4)-beta-D-xylosidic linkages in xylans.</text>
        <dbReference type="EC" id="3.2.1.8"/>
    </reaction>
</comment>
<dbReference type="Gene3D" id="3.20.20.80">
    <property type="entry name" value="Glycosidases"/>
    <property type="match status" value="1"/>
</dbReference>
<evidence type="ECO:0000313" key="11">
    <source>
        <dbReference type="EMBL" id="MCK9794853.1"/>
    </source>
</evidence>
<dbReference type="InterPro" id="IPR011330">
    <property type="entry name" value="Glyco_hydro/deAcase_b/a-brl"/>
</dbReference>
<name>A0ABT0J5W6_9MICO</name>
<dbReference type="Gene3D" id="2.60.40.2700">
    <property type="match status" value="1"/>
</dbReference>
<dbReference type="Proteomes" id="UP001651050">
    <property type="component" value="Unassembled WGS sequence"/>
</dbReference>
<dbReference type="EMBL" id="JALQCY010000004">
    <property type="protein sequence ID" value="MCK9794853.1"/>
    <property type="molecule type" value="Genomic_DNA"/>
</dbReference>
<evidence type="ECO:0000256" key="6">
    <source>
        <dbReference type="ARBA" id="ARBA00023326"/>
    </source>
</evidence>
<organism evidence="11 12">
    <name type="scientific">Isoptericola peretonis</name>
    <dbReference type="NCBI Taxonomy" id="2918523"/>
    <lineage>
        <taxon>Bacteria</taxon>
        <taxon>Bacillati</taxon>
        <taxon>Actinomycetota</taxon>
        <taxon>Actinomycetes</taxon>
        <taxon>Micrococcales</taxon>
        <taxon>Promicromonosporaceae</taxon>
        <taxon>Isoptericola</taxon>
    </lineage>
</organism>
<dbReference type="Pfam" id="PF00331">
    <property type="entry name" value="Glyco_hydro_10"/>
    <property type="match status" value="1"/>
</dbReference>
<dbReference type="Pfam" id="PF02018">
    <property type="entry name" value="CBM_4_9"/>
    <property type="match status" value="2"/>
</dbReference>
<evidence type="ECO:0000256" key="8">
    <source>
        <dbReference type="SAM" id="SignalP"/>
    </source>
</evidence>
<evidence type="ECO:0000256" key="3">
    <source>
        <dbReference type="ARBA" id="ARBA00022801"/>
    </source>
</evidence>
<keyword evidence="6 7" id="KW-0624">Polysaccharide degradation</keyword>
<feature type="domain" description="NodB homology" evidence="9">
    <location>
        <begin position="220"/>
        <end position="404"/>
    </location>
</feature>
<dbReference type="SUPFAM" id="SSF49785">
    <property type="entry name" value="Galactose-binding domain-like"/>
    <property type="match status" value="2"/>
</dbReference>
<dbReference type="SUPFAM" id="SSF51445">
    <property type="entry name" value="(Trans)glycosidases"/>
    <property type="match status" value="1"/>
</dbReference>
<evidence type="ECO:0000256" key="1">
    <source>
        <dbReference type="ARBA" id="ARBA00007495"/>
    </source>
</evidence>
<dbReference type="SUPFAM" id="SSF49344">
    <property type="entry name" value="CBD9-like"/>
    <property type="match status" value="1"/>
</dbReference>
<evidence type="ECO:0000259" key="10">
    <source>
        <dbReference type="PROSITE" id="PS51760"/>
    </source>
</evidence>
<dbReference type="Gene3D" id="3.20.20.370">
    <property type="entry name" value="Glycoside hydrolase/deacetylase"/>
    <property type="match status" value="1"/>
</dbReference>
<dbReference type="SUPFAM" id="SSF88713">
    <property type="entry name" value="Glycoside hydrolase/deacetylase"/>
    <property type="match status" value="1"/>
</dbReference>
<keyword evidence="3 7" id="KW-0378">Hydrolase</keyword>